<keyword evidence="3" id="KW-1133">Transmembrane helix</keyword>
<keyword evidence="6" id="KW-0393">Immunoglobulin domain</keyword>
<dbReference type="Pfam" id="PF07686">
    <property type="entry name" value="V-set"/>
    <property type="match status" value="1"/>
</dbReference>
<dbReference type="AlphaFoldDB" id="A0A9Q1ILX9"/>
<dbReference type="PROSITE" id="PS50835">
    <property type="entry name" value="IG_LIKE"/>
    <property type="match status" value="1"/>
</dbReference>
<evidence type="ECO:0000313" key="10">
    <source>
        <dbReference type="Proteomes" id="UP001152622"/>
    </source>
</evidence>
<feature type="signal peptide" evidence="7">
    <location>
        <begin position="1"/>
        <end position="17"/>
    </location>
</feature>
<dbReference type="InterPro" id="IPR013783">
    <property type="entry name" value="Ig-like_fold"/>
</dbReference>
<evidence type="ECO:0000256" key="6">
    <source>
        <dbReference type="ARBA" id="ARBA00023319"/>
    </source>
</evidence>
<dbReference type="Proteomes" id="UP001152622">
    <property type="component" value="Chromosome 12"/>
</dbReference>
<comment type="subcellular location">
    <subcellularLocation>
        <location evidence="1">Membrane</location>
    </subcellularLocation>
</comment>
<dbReference type="InterPro" id="IPR036179">
    <property type="entry name" value="Ig-like_dom_sf"/>
</dbReference>
<name>A0A9Q1ILX9_SYNKA</name>
<dbReference type="InterPro" id="IPR051117">
    <property type="entry name" value="TRG_var/const_region"/>
</dbReference>
<feature type="chain" id="PRO_5040270281" description="Ig-like domain-containing protein" evidence="7">
    <location>
        <begin position="18"/>
        <end position="125"/>
    </location>
</feature>
<keyword evidence="2" id="KW-0812">Transmembrane</keyword>
<evidence type="ECO:0000256" key="7">
    <source>
        <dbReference type="SAM" id="SignalP"/>
    </source>
</evidence>
<keyword evidence="7" id="KW-0732">Signal</keyword>
<feature type="domain" description="Ig-like" evidence="8">
    <location>
        <begin position="19"/>
        <end position="125"/>
    </location>
</feature>
<dbReference type="SUPFAM" id="SSF48726">
    <property type="entry name" value="Immunoglobulin"/>
    <property type="match status" value="1"/>
</dbReference>
<gene>
    <name evidence="9" type="ORF">SKAU_G00289370</name>
</gene>
<dbReference type="OrthoDB" id="8908372at2759"/>
<comment type="caution">
    <text evidence="9">The sequence shown here is derived from an EMBL/GenBank/DDBJ whole genome shotgun (WGS) entry which is preliminary data.</text>
</comment>
<dbReference type="EMBL" id="JAINUF010000012">
    <property type="protein sequence ID" value="KAJ8344744.1"/>
    <property type="molecule type" value="Genomic_DNA"/>
</dbReference>
<organism evidence="9 10">
    <name type="scientific">Synaphobranchus kaupii</name>
    <name type="common">Kaup's arrowtooth eel</name>
    <dbReference type="NCBI Taxonomy" id="118154"/>
    <lineage>
        <taxon>Eukaryota</taxon>
        <taxon>Metazoa</taxon>
        <taxon>Chordata</taxon>
        <taxon>Craniata</taxon>
        <taxon>Vertebrata</taxon>
        <taxon>Euteleostomi</taxon>
        <taxon>Actinopterygii</taxon>
        <taxon>Neopterygii</taxon>
        <taxon>Teleostei</taxon>
        <taxon>Anguilliformes</taxon>
        <taxon>Synaphobranchidae</taxon>
        <taxon>Synaphobranchus</taxon>
    </lineage>
</organism>
<dbReference type="Gene3D" id="2.60.40.10">
    <property type="entry name" value="Immunoglobulins"/>
    <property type="match status" value="1"/>
</dbReference>
<dbReference type="GO" id="GO:0016020">
    <property type="term" value="C:membrane"/>
    <property type="evidence" value="ECO:0007669"/>
    <property type="project" value="UniProtKB-SubCell"/>
</dbReference>
<dbReference type="SMART" id="SM00409">
    <property type="entry name" value="IG"/>
    <property type="match status" value="1"/>
</dbReference>
<dbReference type="SMART" id="SM00406">
    <property type="entry name" value="IGv"/>
    <property type="match status" value="1"/>
</dbReference>
<keyword evidence="5" id="KW-0675">Receptor</keyword>
<evidence type="ECO:0000259" key="8">
    <source>
        <dbReference type="PROSITE" id="PS50835"/>
    </source>
</evidence>
<proteinExistence type="predicted"/>
<reference evidence="9" key="1">
    <citation type="journal article" date="2023" name="Science">
        <title>Genome structures resolve the early diversification of teleost fishes.</title>
        <authorList>
            <person name="Parey E."/>
            <person name="Louis A."/>
            <person name="Montfort J."/>
            <person name="Bouchez O."/>
            <person name="Roques C."/>
            <person name="Iampietro C."/>
            <person name="Lluch J."/>
            <person name="Castinel A."/>
            <person name="Donnadieu C."/>
            <person name="Desvignes T."/>
            <person name="Floi Bucao C."/>
            <person name="Jouanno E."/>
            <person name="Wen M."/>
            <person name="Mejri S."/>
            <person name="Dirks R."/>
            <person name="Jansen H."/>
            <person name="Henkel C."/>
            <person name="Chen W.J."/>
            <person name="Zahm M."/>
            <person name="Cabau C."/>
            <person name="Klopp C."/>
            <person name="Thompson A.W."/>
            <person name="Robinson-Rechavi M."/>
            <person name="Braasch I."/>
            <person name="Lecointre G."/>
            <person name="Bobe J."/>
            <person name="Postlethwait J.H."/>
            <person name="Berthelot C."/>
            <person name="Roest Crollius H."/>
            <person name="Guiguen Y."/>
        </authorList>
    </citation>
    <scope>NUCLEOTIDE SEQUENCE</scope>
    <source>
        <strain evidence="9">WJC10195</strain>
    </source>
</reference>
<evidence type="ECO:0000256" key="4">
    <source>
        <dbReference type="ARBA" id="ARBA00023136"/>
    </source>
</evidence>
<evidence type="ECO:0000313" key="9">
    <source>
        <dbReference type="EMBL" id="KAJ8344744.1"/>
    </source>
</evidence>
<dbReference type="InterPro" id="IPR013106">
    <property type="entry name" value="Ig_V-set"/>
</dbReference>
<dbReference type="PANTHER" id="PTHR19256">
    <property type="entry name" value="T-CELL RECEPTOR GAMMA CHAIN"/>
    <property type="match status" value="1"/>
</dbReference>
<sequence length="125" mass="13343">MLGTLCTLIAVLSCVSGVTVVTQKPPVLTVTKGDTASMDCNLGTVTNDAVRWYKQVPGGVPQFVLYYYHAGSILIYGAGFSSTLVTTSQQTASDNRLIITNVEAGDSAVYYCKTWDGSVKEYASQ</sequence>
<evidence type="ECO:0000256" key="1">
    <source>
        <dbReference type="ARBA" id="ARBA00004370"/>
    </source>
</evidence>
<dbReference type="InterPro" id="IPR007110">
    <property type="entry name" value="Ig-like_dom"/>
</dbReference>
<keyword evidence="4" id="KW-0472">Membrane</keyword>
<evidence type="ECO:0000256" key="5">
    <source>
        <dbReference type="ARBA" id="ARBA00023170"/>
    </source>
</evidence>
<dbReference type="InterPro" id="IPR003599">
    <property type="entry name" value="Ig_sub"/>
</dbReference>
<evidence type="ECO:0000256" key="3">
    <source>
        <dbReference type="ARBA" id="ARBA00022989"/>
    </source>
</evidence>
<protein>
    <recommendedName>
        <fullName evidence="8">Ig-like domain-containing protein</fullName>
    </recommendedName>
</protein>
<dbReference type="PANTHER" id="PTHR19256:SF65">
    <property type="entry name" value="T CELL RECEPTOR GAMMA CONSTANT 1-RELATED"/>
    <property type="match status" value="1"/>
</dbReference>
<evidence type="ECO:0000256" key="2">
    <source>
        <dbReference type="ARBA" id="ARBA00022692"/>
    </source>
</evidence>
<accession>A0A9Q1ILX9</accession>
<keyword evidence="10" id="KW-1185">Reference proteome</keyword>